<dbReference type="GO" id="GO:0008270">
    <property type="term" value="F:zinc ion binding"/>
    <property type="evidence" value="ECO:0007669"/>
    <property type="project" value="UniProtKB-KW"/>
</dbReference>
<evidence type="ECO:0000256" key="1">
    <source>
        <dbReference type="ARBA" id="ARBA00022723"/>
    </source>
</evidence>
<feature type="region of interest" description="Disordered" evidence="5">
    <location>
        <begin position="574"/>
        <end position="620"/>
    </location>
</feature>
<evidence type="ECO:0000256" key="3">
    <source>
        <dbReference type="ARBA" id="ARBA00022833"/>
    </source>
</evidence>
<organism evidence="7 8">
    <name type="scientific">Lentinus brumalis</name>
    <dbReference type="NCBI Taxonomy" id="2498619"/>
    <lineage>
        <taxon>Eukaryota</taxon>
        <taxon>Fungi</taxon>
        <taxon>Dikarya</taxon>
        <taxon>Basidiomycota</taxon>
        <taxon>Agaricomycotina</taxon>
        <taxon>Agaricomycetes</taxon>
        <taxon>Polyporales</taxon>
        <taxon>Polyporaceae</taxon>
        <taxon>Lentinus</taxon>
    </lineage>
</organism>
<dbReference type="SUPFAM" id="SSF90229">
    <property type="entry name" value="CCCH zinc finger"/>
    <property type="match status" value="1"/>
</dbReference>
<feature type="compositionally biased region" description="Polar residues" evidence="5">
    <location>
        <begin position="196"/>
        <end position="213"/>
    </location>
</feature>
<name>A0A371D384_9APHY</name>
<keyword evidence="2 4" id="KW-0863">Zinc-finger</keyword>
<proteinExistence type="predicted"/>
<feature type="compositionally biased region" description="Polar residues" evidence="5">
    <location>
        <begin position="585"/>
        <end position="605"/>
    </location>
</feature>
<feature type="compositionally biased region" description="Low complexity" evidence="5">
    <location>
        <begin position="70"/>
        <end position="83"/>
    </location>
</feature>
<dbReference type="STRING" id="139420.A0A371D384"/>
<protein>
    <recommendedName>
        <fullName evidence="6">C3H1-type domain-containing protein</fullName>
    </recommendedName>
</protein>
<feature type="compositionally biased region" description="Low complexity" evidence="5">
    <location>
        <begin position="368"/>
        <end position="391"/>
    </location>
</feature>
<dbReference type="InterPro" id="IPR036855">
    <property type="entry name" value="Znf_CCCH_sf"/>
</dbReference>
<feature type="compositionally biased region" description="Polar residues" evidence="5">
    <location>
        <begin position="795"/>
        <end position="804"/>
    </location>
</feature>
<evidence type="ECO:0000259" key="6">
    <source>
        <dbReference type="PROSITE" id="PS50103"/>
    </source>
</evidence>
<feature type="region of interest" description="Disordered" evidence="5">
    <location>
        <begin position="38"/>
        <end position="333"/>
    </location>
</feature>
<feature type="compositionally biased region" description="Basic and acidic residues" evidence="5">
    <location>
        <begin position="753"/>
        <end position="764"/>
    </location>
</feature>
<feature type="compositionally biased region" description="Low complexity" evidence="5">
    <location>
        <begin position="719"/>
        <end position="734"/>
    </location>
</feature>
<feature type="region of interest" description="Disordered" evidence="5">
    <location>
        <begin position="359"/>
        <end position="393"/>
    </location>
</feature>
<feature type="compositionally biased region" description="Polar residues" evidence="5">
    <location>
        <begin position="250"/>
        <end position="273"/>
    </location>
</feature>
<keyword evidence="8" id="KW-1185">Reference proteome</keyword>
<dbReference type="InterPro" id="IPR000571">
    <property type="entry name" value="Znf_CCCH"/>
</dbReference>
<feature type="zinc finger region" description="C3H1-type" evidence="4">
    <location>
        <begin position="9"/>
        <end position="36"/>
    </location>
</feature>
<evidence type="ECO:0000256" key="4">
    <source>
        <dbReference type="PROSITE-ProRule" id="PRU00723"/>
    </source>
</evidence>
<feature type="compositionally biased region" description="Acidic residues" evidence="5">
    <location>
        <begin position="91"/>
        <end position="105"/>
    </location>
</feature>
<dbReference type="Gene3D" id="2.30.30.1190">
    <property type="match status" value="1"/>
</dbReference>
<feature type="compositionally biased region" description="Polar residues" evidence="5">
    <location>
        <begin position="440"/>
        <end position="455"/>
    </location>
</feature>
<dbReference type="OrthoDB" id="2746539at2759"/>
<sequence length="909" mass="96940">MTIEDPPWKKRTRPCPFYSQGRCLFADGCNFMHSVKIRRPDSMVGSEDSDQPDFRLVVDSPSRPKSVRFRSPTRSPRTSSLLLALGNIIQQEEEEVEWDEEESGEQESSSGEGSSEDHGSGDYEPAATSRSLVDGQVEHPNAAPDPVPESSARPTPIVGLSEDARRLLHHISSPHRDESPILPESSLGDGSVTLVDGNSTRPGSPTGENTTMYEQEDEDEDQGEDEDEDFTVTRRPSTPDRAPSSRRTSHNSQSQESPTQSIIVSEFTTSTRASIVLDAAPPSRRPPTILDTNVSSVPDSQPLSRRTSLASDVYPPPRRASIHSSRHDSMSSGLLSPIEISSAPISFPRYGSFMAREDSVDSGYAEGPEPLRASPPRSPRRISTLSILSSPFGSPSARGLFGSGFDQAAPTASALFTPRFGSFPASFSDDARHSRDGSVDSLQFTSEEPSVSGSQFADADSSAEYDIQVEEPSSIVHRQSSSISEAPEDSSLFQLGSSSDYLAVGDDTLRVSEASFGSDDSMASLYDQYYTPTVHSTKLENGSQEQAAESPLDLSYLQDISPLTVVGAQMALPEQPAEPEASLSYLASSDSQDDTTLVQSSSSDFTGEHGVSAPDSAEDLDNTDADLVAARPQSVASSSARYAPVFSPPHAYPASVASSGQIRNFSLPSSARSAHNSLVFAADSRSASPAASAQDDNFAEGSTRSASSLSSHGPERSAQRQSSQSSSSSQSGSRKVPFGFRNSVSDRSQVVARRPESVNSERPRPPPSVAIDTTDDDLPSSRAATPLSPVEETPLTASSTTSNPRRLKPLRLSMILNSASSPLGSSVPPSSIPSLTTATTAASALTPSSPTVSSEYSISNNRLVCSSIYCWSQADPPRCASIAIVSALGHYTFALSPYLWIFTAQLSFA</sequence>
<keyword evidence="1 4" id="KW-0479">Metal-binding</keyword>
<feature type="region of interest" description="Disordered" evidence="5">
    <location>
        <begin position="687"/>
        <end position="807"/>
    </location>
</feature>
<accession>A0A371D384</accession>
<dbReference type="Proteomes" id="UP000256964">
    <property type="component" value="Unassembled WGS sequence"/>
</dbReference>
<feature type="region of interest" description="Disordered" evidence="5">
    <location>
        <begin position="427"/>
        <end position="464"/>
    </location>
</feature>
<evidence type="ECO:0000256" key="2">
    <source>
        <dbReference type="ARBA" id="ARBA00022771"/>
    </source>
</evidence>
<dbReference type="PROSITE" id="PS50103">
    <property type="entry name" value="ZF_C3H1"/>
    <property type="match status" value="1"/>
</dbReference>
<feature type="domain" description="C3H1-type" evidence="6">
    <location>
        <begin position="9"/>
        <end position="36"/>
    </location>
</feature>
<feature type="compositionally biased region" description="Polar residues" evidence="5">
    <location>
        <begin position="700"/>
        <end position="711"/>
    </location>
</feature>
<reference evidence="7 8" key="1">
    <citation type="journal article" date="2018" name="Biotechnol. Biofuels">
        <title>Integrative visual omics of the white-rot fungus Polyporus brumalis exposes the biotechnological potential of its oxidative enzymes for delignifying raw plant biomass.</title>
        <authorList>
            <person name="Miyauchi S."/>
            <person name="Rancon A."/>
            <person name="Drula E."/>
            <person name="Hage H."/>
            <person name="Chaduli D."/>
            <person name="Favel A."/>
            <person name="Grisel S."/>
            <person name="Henrissat B."/>
            <person name="Herpoel-Gimbert I."/>
            <person name="Ruiz-Duenas F.J."/>
            <person name="Chevret D."/>
            <person name="Hainaut M."/>
            <person name="Lin J."/>
            <person name="Wang M."/>
            <person name="Pangilinan J."/>
            <person name="Lipzen A."/>
            <person name="Lesage-Meessen L."/>
            <person name="Navarro D."/>
            <person name="Riley R."/>
            <person name="Grigoriev I.V."/>
            <person name="Zhou S."/>
            <person name="Raouche S."/>
            <person name="Rosso M.N."/>
        </authorList>
    </citation>
    <scope>NUCLEOTIDE SEQUENCE [LARGE SCALE GENOMIC DNA]</scope>
    <source>
        <strain evidence="7 8">BRFM 1820</strain>
    </source>
</reference>
<feature type="compositionally biased region" description="Acidic residues" evidence="5">
    <location>
        <begin position="214"/>
        <end position="230"/>
    </location>
</feature>
<dbReference type="EMBL" id="KZ857422">
    <property type="protein sequence ID" value="RDX47006.1"/>
    <property type="molecule type" value="Genomic_DNA"/>
</dbReference>
<feature type="compositionally biased region" description="Polar residues" evidence="5">
    <location>
        <begin position="290"/>
        <end position="310"/>
    </location>
</feature>
<evidence type="ECO:0000256" key="5">
    <source>
        <dbReference type="SAM" id="MobiDB-lite"/>
    </source>
</evidence>
<dbReference type="AlphaFoldDB" id="A0A371D384"/>
<evidence type="ECO:0000313" key="7">
    <source>
        <dbReference type="EMBL" id="RDX47006.1"/>
    </source>
</evidence>
<keyword evidence="3 4" id="KW-0862">Zinc</keyword>
<dbReference type="SMART" id="SM00356">
    <property type="entry name" value="ZnF_C3H1"/>
    <property type="match status" value="1"/>
</dbReference>
<gene>
    <name evidence="7" type="ORF">OH76DRAFT_801606</name>
</gene>
<evidence type="ECO:0000313" key="8">
    <source>
        <dbReference type="Proteomes" id="UP000256964"/>
    </source>
</evidence>
<feature type="compositionally biased region" description="Basic and acidic residues" evidence="5">
    <location>
        <begin position="429"/>
        <end position="438"/>
    </location>
</feature>